<evidence type="ECO:0000259" key="1">
    <source>
        <dbReference type="PROSITE" id="PS51781"/>
    </source>
</evidence>
<comment type="caution">
    <text evidence="2">The sequence shown here is derived from an EMBL/GenBank/DDBJ whole genome shotgun (WGS) entry which is preliminary data.</text>
</comment>
<dbReference type="InterPro" id="IPR003646">
    <property type="entry name" value="SH3-like_bac-type"/>
</dbReference>
<feature type="non-terminal residue" evidence="2">
    <location>
        <position position="275"/>
    </location>
</feature>
<feature type="domain" description="SH3b" evidence="1">
    <location>
        <begin position="211"/>
        <end position="275"/>
    </location>
</feature>
<protein>
    <submittedName>
        <fullName evidence="2">SH3 domain-containing protein</fullName>
    </submittedName>
</protein>
<dbReference type="Gene3D" id="2.30.30.40">
    <property type="entry name" value="SH3 Domains"/>
    <property type="match status" value="1"/>
</dbReference>
<dbReference type="Proteomes" id="UP001203338">
    <property type="component" value="Unassembled WGS sequence"/>
</dbReference>
<evidence type="ECO:0000313" key="3">
    <source>
        <dbReference type="Proteomes" id="UP001203338"/>
    </source>
</evidence>
<gene>
    <name evidence="2" type="ORF">M3P05_20500</name>
</gene>
<reference evidence="2 3" key="1">
    <citation type="submission" date="2022-05" db="EMBL/GenBank/DDBJ databases">
        <authorList>
            <person name="Park J.-S."/>
        </authorList>
    </citation>
    <scope>NUCLEOTIDE SEQUENCE [LARGE SCALE GENOMIC DNA]</scope>
    <source>
        <strain evidence="2 3">2012CJ34-2</strain>
    </source>
</reference>
<sequence>MKQTSLEKLMSIIDSPTMRAIQTIENSPAMRAANLAYSSPVLQAIDQIENSTVARALRDIESPTLQALQRIESLTVSSAIQQALDSPALRAIKYLDKSQPFIALTQIIEDLSRYYGPLTFEKAFEEVLEANELFDINNNSFDEIAKDIGEREETSPRHQLSAEFYLGCILTLVLAYVAYFQGVETEQNILNKISSLETTINRSIETIDQSKNNNHFYVTKSSLNLRSGPGIEHEIVSVLPKNNRLNFLITKGEWMKVEFFDYINNNLLIGWVHSQ</sequence>
<organism evidence="2 3">
    <name type="scientific">Parendozoicomonas callyspongiae</name>
    <dbReference type="NCBI Taxonomy" id="2942213"/>
    <lineage>
        <taxon>Bacteria</taxon>
        <taxon>Pseudomonadati</taxon>
        <taxon>Pseudomonadota</taxon>
        <taxon>Gammaproteobacteria</taxon>
        <taxon>Oceanospirillales</taxon>
        <taxon>Endozoicomonadaceae</taxon>
        <taxon>Parendozoicomonas</taxon>
    </lineage>
</organism>
<dbReference type="EMBL" id="JAMFLX010000110">
    <property type="protein sequence ID" value="MCL6272300.1"/>
    <property type="molecule type" value="Genomic_DNA"/>
</dbReference>
<dbReference type="PROSITE" id="PS51781">
    <property type="entry name" value="SH3B"/>
    <property type="match status" value="1"/>
</dbReference>
<dbReference type="RefSeq" id="WP_249701995.1">
    <property type="nucleotide sequence ID" value="NZ_JAMFLX010000110.1"/>
</dbReference>
<proteinExistence type="predicted"/>
<accession>A0ABT0PLN4</accession>
<name>A0ABT0PLN4_9GAMM</name>
<evidence type="ECO:0000313" key="2">
    <source>
        <dbReference type="EMBL" id="MCL6272300.1"/>
    </source>
</evidence>
<dbReference type="Pfam" id="PF08239">
    <property type="entry name" value="SH3_3"/>
    <property type="match status" value="1"/>
</dbReference>
<keyword evidence="3" id="KW-1185">Reference proteome</keyword>